<dbReference type="InterPro" id="IPR032799">
    <property type="entry name" value="TAXi_C"/>
</dbReference>
<evidence type="ECO:0000256" key="8">
    <source>
        <dbReference type="SAM" id="SignalP"/>
    </source>
</evidence>
<keyword evidence="8" id="KW-0732">Signal</keyword>
<dbReference type="SUPFAM" id="SSF50630">
    <property type="entry name" value="Acid proteases"/>
    <property type="match status" value="1"/>
</dbReference>
<evidence type="ECO:0000256" key="3">
    <source>
        <dbReference type="ARBA" id="ARBA00022750"/>
    </source>
</evidence>
<dbReference type="InterPro" id="IPR032861">
    <property type="entry name" value="TAXi_N"/>
</dbReference>
<dbReference type="InterPro" id="IPR001969">
    <property type="entry name" value="Aspartic_peptidase_AS"/>
</dbReference>
<evidence type="ECO:0000313" key="11">
    <source>
        <dbReference type="Proteomes" id="UP001633002"/>
    </source>
</evidence>
<feature type="active site" evidence="6">
    <location>
        <position position="155"/>
    </location>
</feature>
<dbReference type="InterPro" id="IPR051708">
    <property type="entry name" value="Plant_Aspart_Prot_A1"/>
</dbReference>
<dbReference type="Pfam" id="PF14541">
    <property type="entry name" value="TAXi_C"/>
    <property type="match status" value="1"/>
</dbReference>
<dbReference type="InterPro" id="IPR034161">
    <property type="entry name" value="Pepsin-like_plant"/>
</dbReference>
<feature type="domain" description="Peptidase A1" evidence="9">
    <location>
        <begin position="137"/>
        <end position="489"/>
    </location>
</feature>
<dbReference type="InterPro" id="IPR021109">
    <property type="entry name" value="Peptidase_aspartic_dom_sf"/>
</dbReference>
<evidence type="ECO:0000256" key="4">
    <source>
        <dbReference type="ARBA" id="ARBA00022801"/>
    </source>
</evidence>
<evidence type="ECO:0000256" key="5">
    <source>
        <dbReference type="ARBA" id="ARBA00023180"/>
    </source>
</evidence>
<keyword evidence="4 7" id="KW-0378">Hydrolase</keyword>
<dbReference type="AlphaFoldDB" id="A0ABD3HI03"/>
<accession>A0ABD3HI03</accession>
<dbReference type="PROSITE" id="PS00141">
    <property type="entry name" value="ASP_PROTEASE"/>
    <property type="match status" value="2"/>
</dbReference>
<evidence type="ECO:0000256" key="7">
    <source>
        <dbReference type="RuleBase" id="RU000454"/>
    </source>
</evidence>
<keyword evidence="3 7" id="KW-0064">Aspartyl protease</keyword>
<sequence>MATWAKISMVLLLVVQAYTSCVALNAGPKSRWVTRHLSRPDDLETRTHRHLIEKPTVDSSQKTLSNGWRTTLIHPHYKSEAENVTTLEKIHRDVETSKERARFLDRRSRRATYKHNKGRKMLQQDFVSSVQGTPGGYSMDISIGTPPQTFSALADTGSDLVWLQSSDCNPCFESTTNYDASVSSSYQPLGCGDVCDTLGSNKLSCDPNCQYTYLYGDQSSTVGDFSLETVTLQDVAGGSTSIPNFQFGRGLQNNGTFTGTSGIVGLARGPISFPSQIAPSLTSNKFSYCLLSRYDPDTERSPIYFGEAAVPTNSTISETPLLKPYDPSVIPYYYVSLVDISVNDERLSIPSSAFEIDRLTGNGGVIFDSGTTYTILTSAAYQKVREAFKSSLDSVYTPVDTSEYTGLEVCYDISGLSTVSIPSVTFNFDGANWDLPFDNIVITFSIQGAGDLYICLAILESEGLNIFGNVQQQDFQVLYDEDNSRIGWVEADCKSNANDVCYSL</sequence>
<dbReference type="InterPro" id="IPR001461">
    <property type="entry name" value="Aspartic_peptidase_A1"/>
</dbReference>
<evidence type="ECO:0000256" key="6">
    <source>
        <dbReference type="PIRSR" id="PIRSR601461-1"/>
    </source>
</evidence>
<comment type="similarity">
    <text evidence="1 7">Belongs to the peptidase A1 family.</text>
</comment>
<feature type="signal peptide" evidence="8">
    <location>
        <begin position="1"/>
        <end position="17"/>
    </location>
</feature>
<dbReference type="InterPro" id="IPR033121">
    <property type="entry name" value="PEPTIDASE_A1"/>
</dbReference>
<proteinExistence type="inferred from homology"/>
<keyword evidence="5" id="KW-0325">Glycoprotein</keyword>
<organism evidence="10 11">
    <name type="scientific">Riccia sorocarpa</name>
    <dbReference type="NCBI Taxonomy" id="122646"/>
    <lineage>
        <taxon>Eukaryota</taxon>
        <taxon>Viridiplantae</taxon>
        <taxon>Streptophyta</taxon>
        <taxon>Embryophyta</taxon>
        <taxon>Marchantiophyta</taxon>
        <taxon>Marchantiopsida</taxon>
        <taxon>Marchantiidae</taxon>
        <taxon>Marchantiales</taxon>
        <taxon>Ricciaceae</taxon>
        <taxon>Riccia</taxon>
    </lineage>
</organism>
<dbReference type="PANTHER" id="PTHR47967:SF128">
    <property type="entry name" value="ASPARTIC PROTEINASE CDR1-LIKE"/>
    <property type="match status" value="1"/>
</dbReference>
<dbReference type="Pfam" id="PF14543">
    <property type="entry name" value="TAXi_N"/>
    <property type="match status" value="1"/>
</dbReference>
<reference evidence="10 11" key="1">
    <citation type="submission" date="2024-09" db="EMBL/GenBank/DDBJ databases">
        <title>Chromosome-scale assembly of Riccia sorocarpa.</title>
        <authorList>
            <person name="Paukszto L."/>
        </authorList>
    </citation>
    <scope>NUCLEOTIDE SEQUENCE [LARGE SCALE GENOMIC DNA]</scope>
    <source>
        <strain evidence="10">LP-2024</strain>
        <tissue evidence="10">Aerial parts of the thallus</tissue>
    </source>
</reference>
<dbReference type="GO" id="GO:0006508">
    <property type="term" value="P:proteolysis"/>
    <property type="evidence" value="ECO:0007669"/>
    <property type="project" value="UniProtKB-KW"/>
</dbReference>
<feature type="active site" evidence="6">
    <location>
        <position position="368"/>
    </location>
</feature>
<evidence type="ECO:0000259" key="9">
    <source>
        <dbReference type="PROSITE" id="PS51767"/>
    </source>
</evidence>
<comment type="caution">
    <text evidence="10">The sequence shown here is derived from an EMBL/GenBank/DDBJ whole genome shotgun (WGS) entry which is preliminary data.</text>
</comment>
<dbReference type="GO" id="GO:0004190">
    <property type="term" value="F:aspartic-type endopeptidase activity"/>
    <property type="evidence" value="ECO:0007669"/>
    <property type="project" value="UniProtKB-KW"/>
</dbReference>
<dbReference type="Gene3D" id="2.40.70.10">
    <property type="entry name" value="Acid Proteases"/>
    <property type="match status" value="2"/>
</dbReference>
<dbReference type="Proteomes" id="UP001633002">
    <property type="component" value="Unassembled WGS sequence"/>
</dbReference>
<dbReference type="EMBL" id="JBJQOH010000003">
    <property type="protein sequence ID" value="KAL3691263.1"/>
    <property type="molecule type" value="Genomic_DNA"/>
</dbReference>
<dbReference type="CDD" id="cd05476">
    <property type="entry name" value="pepsin_A_like_plant"/>
    <property type="match status" value="1"/>
</dbReference>
<keyword evidence="2 7" id="KW-0645">Protease</keyword>
<dbReference type="PROSITE" id="PS51767">
    <property type="entry name" value="PEPTIDASE_A1"/>
    <property type="match status" value="1"/>
</dbReference>
<protein>
    <recommendedName>
        <fullName evidence="9">Peptidase A1 domain-containing protein</fullName>
    </recommendedName>
</protein>
<feature type="chain" id="PRO_5044875827" description="Peptidase A1 domain-containing protein" evidence="8">
    <location>
        <begin position="18"/>
        <end position="504"/>
    </location>
</feature>
<evidence type="ECO:0000256" key="1">
    <source>
        <dbReference type="ARBA" id="ARBA00007447"/>
    </source>
</evidence>
<dbReference type="PRINTS" id="PR00792">
    <property type="entry name" value="PEPSIN"/>
</dbReference>
<evidence type="ECO:0000313" key="10">
    <source>
        <dbReference type="EMBL" id="KAL3691263.1"/>
    </source>
</evidence>
<name>A0ABD3HI03_9MARC</name>
<gene>
    <name evidence="10" type="ORF">R1sor_004914</name>
</gene>
<evidence type="ECO:0000256" key="2">
    <source>
        <dbReference type="ARBA" id="ARBA00022670"/>
    </source>
</evidence>
<dbReference type="PANTHER" id="PTHR47967">
    <property type="entry name" value="OS07G0603500 PROTEIN-RELATED"/>
    <property type="match status" value="1"/>
</dbReference>
<keyword evidence="11" id="KW-1185">Reference proteome</keyword>